<evidence type="ECO:0000256" key="1">
    <source>
        <dbReference type="SAM" id="MobiDB-lite"/>
    </source>
</evidence>
<evidence type="ECO:0000313" key="2">
    <source>
        <dbReference type="EMBL" id="KAK9709960.1"/>
    </source>
</evidence>
<protein>
    <submittedName>
        <fullName evidence="2">Uncharacterized protein</fullName>
    </submittedName>
</protein>
<dbReference type="AlphaFoldDB" id="A0AAW1JZ65"/>
<dbReference type="EMBL" id="JASPKY010000299">
    <property type="protein sequence ID" value="KAK9709960.1"/>
    <property type="molecule type" value="Genomic_DNA"/>
</dbReference>
<gene>
    <name evidence="2" type="ORF">QE152_g26290</name>
</gene>
<proteinExistence type="predicted"/>
<reference evidence="2 3" key="1">
    <citation type="journal article" date="2024" name="BMC Genomics">
        <title>De novo assembly and annotation of Popillia japonica's genome with initial clues to its potential as an invasive pest.</title>
        <authorList>
            <person name="Cucini C."/>
            <person name="Boschi S."/>
            <person name="Funari R."/>
            <person name="Cardaioli E."/>
            <person name="Iannotti N."/>
            <person name="Marturano G."/>
            <person name="Paoli F."/>
            <person name="Bruttini M."/>
            <person name="Carapelli A."/>
            <person name="Frati F."/>
            <person name="Nardi F."/>
        </authorList>
    </citation>
    <scope>NUCLEOTIDE SEQUENCE [LARGE SCALE GENOMIC DNA]</scope>
    <source>
        <strain evidence="2">DMR45628</strain>
    </source>
</reference>
<accession>A0AAW1JZ65</accession>
<dbReference type="Proteomes" id="UP001458880">
    <property type="component" value="Unassembled WGS sequence"/>
</dbReference>
<organism evidence="2 3">
    <name type="scientific">Popillia japonica</name>
    <name type="common">Japanese beetle</name>
    <dbReference type="NCBI Taxonomy" id="7064"/>
    <lineage>
        <taxon>Eukaryota</taxon>
        <taxon>Metazoa</taxon>
        <taxon>Ecdysozoa</taxon>
        <taxon>Arthropoda</taxon>
        <taxon>Hexapoda</taxon>
        <taxon>Insecta</taxon>
        <taxon>Pterygota</taxon>
        <taxon>Neoptera</taxon>
        <taxon>Endopterygota</taxon>
        <taxon>Coleoptera</taxon>
        <taxon>Polyphaga</taxon>
        <taxon>Scarabaeiformia</taxon>
        <taxon>Scarabaeidae</taxon>
        <taxon>Rutelinae</taxon>
        <taxon>Popillia</taxon>
    </lineage>
</organism>
<evidence type="ECO:0000313" key="3">
    <source>
        <dbReference type="Proteomes" id="UP001458880"/>
    </source>
</evidence>
<sequence length="81" mass="8774">MLLRNLAEALGAKLIPARGCDDLDIVLKDSVAMSQRSGGPGSVSNGEVNDDDPGEDKVMSMIHESDDEMDLEEDSQALRWI</sequence>
<feature type="compositionally biased region" description="Acidic residues" evidence="1">
    <location>
        <begin position="65"/>
        <end position="75"/>
    </location>
</feature>
<name>A0AAW1JZ65_POPJA</name>
<comment type="caution">
    <text evidence="2">The sequence shown here is derived from an EMBL/GenBank/DDBJ whole genome shotgun (WGS) entry which is preliminary data.</text>
</comment>
<feature type="region of interest" description="Disordered" evidence="1">
    <location>
        <begin position="34"/>
        <end position="81"/>
    </location>
</feature>
<keyword evidence="3" id="KW-1185">Reference proteome</keyword>
<feature type="compositionally biased region" description="Polar residues" evidence="1">
    <location>
        <begin position="34"/>
        <end position="47"/>
    </location>
</feature>